<feature type="transmembrane region" description="Helical" evidence="1">
    <location>
        <begin position="267"/>
        <end position="288"/>
    </location>
</feature>
<evidence type="ECO:0000313" key="4">
    <source>
        <dbReference type="EMBL" id="MDM5271903.1"/>
    </source>
</evidence>
<keyword evidence="5" id="KW-1185">Reference proteome</keyword>
<keyword evidence="1" id="KW-0472">Membrane</keyword>
<name>A0ABT7QYP2_9BACT</name>
<dbReference type="Pfam" id="PF13194">
    <property type="entry name" value="DUF4010"/>
    <property type="match status" value="1"/>
</dbReference>
<protein>
    <submittedName>
        <fullName evidence="4">MgtC/SapB family protein</fullName>
    </submittedName>
</protein>
<keyword evidence="1" id="KW-0812">Transmembrane</keyword>
<reference evidence="4" key="1">
    <citation type="submission" date="2023-01" db="EMBL/GenBank/DDBJ databases">
        <title>Sulfurovum sp. zt1-1 genome assembly.</title>
        <authorList>
            <person name="Wang J."/>
        </authorList>
    </citation>
    <scope>NUCLEOTIDE SEQUENCE</scope>
    <source>
        <strain evidence="4">Zt1-1</strain>
    </source>
</reference>
<feature type="domain" description="DUF4010" evidence="3">
    <location>
        <begin position="184"/>
        <end position="394"/>
    </location>
</feature>
<dbReference type="Pfam" id="PF02308">
    <property type="entry name" value="MgtC"/>
    <property type="match status" value="1"/>
</dbReference>
<evidence type="ECO:0000259" key="2">
    <source>
        <dbReference type="Pfam" id="PF02308"/>
    </source>
</evidence>
<keyword evidence="1" id="KW-1133">Transmembrane helix</keyword>
<evidence type="ECO:0000313" key="5">
    <source>
        <dbReference type="Proteomes" id="UP001169069"/>
    </source>
</evidence>
<dbReference type="InterPro" id="IPR025105">
    <property type="entry name" value="DUF4010"/>
</dbReference>
<feature type="transmembrane region" description="Helical" evidence="1">
    <location>
        <begin position="405"/>
        <end position="424"/>
    </location>
</feature>
<dbReference type="EMBL" id="JAQIBD010000002">
    <property type="protein sequence ID" value="MDM5271903.1"/>
    <property type="molecule type" value="Genomic_DNA"/>
</dbReference>
<proteinExistence type="predicted"/>
<dbReference type="RefSeq" id="WP_289413626.1">
    <property type="nucleotide sequence ID" value="NZ_JAQIBD010000002.1"/>
</dbReference>
<organism evidence="4 5">
    <name type="scientific">Sulfurovum zhangzhouensis</name>
    <dbReference type="NCBI Taxonomy" id="3019067"/>
    <lineage>
        <taxon>Bacteria</taxon>
        <taxon>Pseudomonadati</taxon>
        <taxon>Campylobacterota</taxon>
        <taxon>Epsilonproteobacteria</taxon>
        <taxon>Campylobacterales</taxon>
        <taxon>Sulfurovaceae</taxon>
        <taxon>Sulfurovum</taxon>
    </lineage>
</organism>
<feature type="transmembrane region" description="Helical" evidence="1">
    <location>
        <begin position="6"/>
        <end position="25"/>
    </location>
</feature>
<accession>A0ABT7QYP2</accession>
<evidence type="ECO:0000259" key="3">
    <source>
        <dbReference type="Pfam" id="PF13194"/>
    </source>
</evidence>
<dbReference type="Proteomes" id="UP001169069">
    <property type="component" value="Unassembled WGS sequence"/>
</dbReference>
<feature type="transmembrane region" description="Helical" evidence="1">
    <location>
        <begin position="372"/>
        <end position="393"/>
    </location>
</feature>
<feature type="transmembrane region" description="Helical" evidence="1">
    <location>
        <begin position="238"/>
        <end position="261"/>
    </location>
</feature>
<feature type="transmembrane region" description="Helical" evidence="1">
    <location>
        <begin position="103"/>
        <end position="128"/>
    </location>
</feature>
<feature type="transmembrane region" description="Helical" evidence="1">
    <location>
        <begin position="206"/>
        <end position="226"/>
    </location>
</feature>
<feature type="transmembrane region" description="Helical" evidence="1">
    <location>
        <begin position="61"/>
        <end position="82"/>
    </location>
</feature>
<gene>
    <name evidence="4" type="ORF">PGH07_06910</name>
</gene>
<evidence type="ECO:0000256" key="1">
    <source>
        <dbReference type="SAM" id="Phobius"/>
    </source>
</evidence>
<feature type="transmembrane region" description="Helical" evidence="1">
    <location>
        <begin position="309"/>
        <end position="330"/>
    </location>
</feature>
<feature type="transmembrane region" description="Helical" evidence="1">
    <location>
        <begin position="148"/>
        <end position="168"/>
    </location>
</feature>
<comment type="caution">
    <text evidence="4">The sequence shown here is derived from an EMBL/GenBank/DDBJ whole genome shotgun (WGS) entry which is preliminary data.</text>
</comment>
<dbReference type="PANTHER" id="PTHR39084:SF1">
    <property type="entry name" value="DUF4010 DOMAIN-CONTAINING PROTEIN"/>
    <property type="match status" value="1"/>
</dbReference>
<feature type="transmembrane region" description="Helical" evidence="1">
    <location>
        <begin position="180"/>
        <end position="200"/>
    </location>
</feature>
<dbReference type="InterPro" id="IPR049177">
    <property type="entry name" value="MgtC_SapB_SrpB_YhiD_N"/>
</dbReference>
<dbReference type="PANTHER" id="PTHR39084">
    <property type="entry name" value="MEMBRANE PROTEIN-RELATED"/>
    <property type="match status" value="1"/>
</dbReference>
<sequence length="425" mass="46851">MEYHLIKSLVIAVILGFAIGMQRTMAHLYKQEGKPQTYFAGSRTFALISLLGFLSGQLATLAPYVVIIITVALVILIGLSYIAKSFIFQKMGMTTQITALITYLLGLMIYFNLEEYAIFIGVMMIVLLESKPKLQKIEAHISQDDLNATILLLAMTFLILPVLPNEMIGPYSLFNPYKTWLMAVIIAAVSFVGYVAIKVLGNKRGVLLTGMFGGLISSTAISISLSKIYLTQRAFLQNFVAGIAIASTFMFLRVLFEAFVINQNVALQLLVPYLAASISGLIYVYLIYRNTEPLKMEMENKEIKTNPLQLSEAIKFGLLFGIIYGLITVIHQYGDIGVHIVAFVSGLSDVDAITLSLSQLETDQKISLMTSVHGIMIASVTNSLVKLGIVYWIGGKTIGMKVSLFYLLTLGMMGIGLWLNTLIFP</sequence>
<feature type="domain" description="MgtC/SapB/SrpB/YhiD N-terminal" evidence="2">
    <location>
        <begin position="9"/>
        <end position="136"/>
    </location>
</feature>